<gene>
    <name evidence="3" type="ORF">CYME_CME041C</name>
</gene>
<dbReference type="InterPro" id="IPR017499">
    <property type="entry name" value="Thf1"/>
</dbReference>
<evidence type="ECO:0000256" key="2">
    <source>
        <dbReference type="SAM" id="MobiDB-lite"/>
    </source>
</evidence>
<dbReference type="EMBL" id="AP006487">
    <property type="protein sequence ID" value="BAM79272.1"/>
    <property type="molecule type" value="Genomic_DNA"/>
</dbReference>
<reference evidence="3 4" key="2">
    <citation type="journal article" date="2007" name="BMC Biol.">
        <title>A 100%-complete sequence reveals unusually simple genomic features in the hot-spring red alga Cyanidioschyzon merolae.</title>
        <authorList>
            <person name="Nozaki H."/>
            <person name="Takano H."/>
            <person name="Misumi O."/>
            <person name="Terasawa K."/>
            <person name="Matsuzaki M."/>
            <person name="Maruyama S."/>
            <person name="Nishida K."/>
            <person name="Yagisawa F."/>
            <person name="Yoshida Y."/>
            <person name="Fujiwara T."/>
            <person name="Takio S."/>
            <person name="Tamura K."/>
            <person name="Chung S.J."/>
            <person name="Nakamura S."/>
            <person name="Kuroiwa H."/>
            <person name="Tanaka K."/>
            <person name="Sato N."/>
            <person name="Kuroiwa T."/>
        </authorList>
    </citation>
    <scope>NUCLEOTIDE SEQUENCE [LARGE SCALE GENOMIC DNA]</scope>
    <source>
        <strain evidence="3 4">10D</strain>
    </source>
</reference>
<dbReference type="Gramene" id="CME041CT">
    <property type="protein sequence ID" value="CME041CT"/>
    <property type="gene ID" value="CME041C"/>
</dbReference>
<dbReference type="HOGENOM" id="CLU_077826_0_0_1"/>
<dbReference type="OrthoDB" id="4812at2759"/>
<reference evidence="3 4" key="1">
    <citation type="journal article" date="2004" name="Nature">
        <title>Genome sequence of the ultrasmall unicellular red alga Cyanidioschyzon merolae 10D.</title>
        <authorList>
            <person name="Matsuzaki M."/>
            <person name="Misumi O."/>
            <person name="Shin-i T."/>
            <person name="Maruyama S."/>
            <person name="Takahara M."/>
            <person name="Miyagishima S."/>
            <person name="Mori T."/>
            <person name="Nishida K."/>
            <person name="Yagisawa F."/>
            <person name="Nishida K."/>
            <person name="Yoshida Y."/>
            <person name="Nishimura Y."/>
            <person name="Nakao S."/>
            <person name="Kobayashi T."/>
            <person name="Momoyama Y."/>
            <person name="Higashiyama T."/>
            <person name="Minoda A."/>
            <person name="Sano M."/>
            <person name="Nomoto H."/>
            <person name="Oishi K."/>
            <person name="Hayashi H."/>
            <person name="Ohta F."/>
            <person name="Nishizaka S."/>
            <person name="Haga S."/>
            <person name="Miura S."/>
            <person name="Morishita T."/>
            <person name="Kabeya Y."/>
            <person name="Terasawa K."/>
            <person name="Suzuki Y."/>
            <person name="Ishii Y."/>
            <person name="Asakawa S."/>
            <person name="Takano H."/>
            <person name="Ohta N."/>
            <person name="Kuroiwa H."/>
            <person name="Tanaka K."/>
            <person name="Shimizu N."/>
            <person name="Sugano S."/>
            <person name="Sato N."/>
            <person name="Nozaki H."/>
            <person name="Ogasawara N."/>
            <person name="Kohara Y."/>
            <person name="Kuroiwa T."/>
        </authorList>
    </citation>
    <scope>NUCLEOTIDE SEQUENCE [LARGE SCALE GENOMIC DNA]</scope>
    <source>
        <strain evidence="3 4">10D</strain>
    </source>
</reference>
<proteinExistence type="predicted"/>
<dbReference type="eggNOG" id="ENOG502QUQV">
    <property type="taxonomic scope" value="Eukaryota"/>
</dbReference>
<feature type="region of interest" description="Disordered" evidence="2">
    <location>
        <begin position="307"/>
        <end position="327"/>
    </location>
</feature>
<dbReference type="PANTHER" id="PTHR34793:SF1">
    <property type="entry name" value="PROTEIN THYLAKOID FORMATION 1, CHLOROPLASTIC"/>
    <property type="match status" value="1"/>
</dbReference>
<name>M1VAS6_CYAM1</name>
<dbReference type="PANTHER" id="PTHR34793">
    <property type="entry name" value="PROTEIN THYLAKOID FORMATION 1, CHLOROPLASTIC"/>
    <property type="match status" value="1"/>
</dbReference>
<evidence type="ECO:0000313" key="4">
    <source>
        <dbReference type="Proteomes" id="UP000007014"/>
    </source>
</evidence>
<evidence type="ECO:0000313" key="3">
    <source>
        <dbReference type="EMBL" id="BAM79272.1"/>
    </source>
</evidence>
<organism evidence="3 4">
    <name type="scientific">Cyanidioschyzon merolae (strain NIES-3377 / 10D)</name>
    <name type="common">Unicellular red alga</name>
    <dbReference type="NCBI Taxonomy" id="280699"/>
    <lineage>
        <taxon>Eukaryota</taxon>
        <taxon>Rhodophyta</taxon>
        <taxon>Bangiophyceae</taxon>
        <taxon>Cyanidiales</taxon>
        <taxon>Cyanidiaceae</taxon>
        <taxon>Cyanidioschyzon</taxon>
    </lineage>
</organism>
<dbReference type="Pfam" id="PF11264">
    <property type="entry name" value="ThylakoidFormat"/>
    <property type="match status" value="1"/>
</dbReference>
<dbReference type="OMA" id="MVEMHLL"/>
<keyword evidence="4" id="KW-1185">Reference proteome</keyword>
<dbReference type="Proteomes" id="UP000007014">
    <property type="component" value="Chromosome 5"/>
</dbReference>
<dbReference type="KEGG" id="cme:CYME_CME041C"/>
<keyword evidence="1" id="KW-0175">Coiled coil</keyword>
<dbReference type="GO" id="GO:0010207">
    <property type="term" value="P:photosystem II assembly"/>
    <property type="evidence" value="ECO:0007669"/>
    <property type="project" value="InterPro"/>
</dbReference>
<evidence type="ECO:0000256" key="1">
    <source>
        <dbReference type="ARBA" id="ARBA00023054"/>
    </source>
</evidence>
<dbReference type="GeneID" id="16992830"/>
<feature type="compositionally biased region" description="Polar residues" evidence="2">
    <location>
        <begin position="318"/>
        <end position="327"/>
    </location>
</feature>
<accession>M1VAS6</accession>
<sequence>MFTAAFSFSLPRSAYGKLSKSGLRGAGIHAKGSRTSRQVLCAGTGDEPRFAGLDEFRKDIEALGLITEPADTDFARKFAPFRGKPVRTVSETVTRFYRNLKRPVVFYYQQAVDEILTTAHLALVCAMFRYDVIFALGFVSVYRDFFRSYPRPDERESLFRCICDALDLDVGQVTKEADDALAYVQGKTEAELIEEIERDTGEDSAEAQPVIAALRACRRADGEYYYTRLFGIGLMKIMSSCGVEINLESVKKWANMLKISYARLDQDIGTYQMSMEKLTQAEVMFKELEARERARIADELARKAQEAEEELRKREQAVSGQNKETTG</sequence>
<feature type="compositionally biased region" description="Basic and acidic residues" evidence="2">
    <location>
        <begin position="307"/>
        <end position="316"/>
    </location>
</feature>
<dbReference type="AlphaFoldDB" id="M1VAS6"/>
<dbReference type="RefSeq" id="XP_005535558.1">
    <property type="nucleotide sequence ID" value="XM_005535501.1"/>
</dbReference>
<dbReference type="STRING" id="280699.M1VAS6"/>
<protein>
    <submittedName>
        <fullName evidence="3">Photosystem II biogenesis protein Psb29</fullName>
    </submittedName>
</protein>